<organism evidence="2 3">
    <name type="scientific">Candidatus Beckwithbacteria bacterium GW2011_GWA2_43_10</name>
    <dbReference type="NCBI Taxonomy" id="1618369"/>
    <lineage>
        <taxon>Bacteria</taxon>
        <taxon>Candidatus Beckwithiibacteriota</taxon>
    </lineage>
</organism>
<evidence type="ECO:0000313" key="2">
    <source>
        <dbReference type="EMBL" id="KKS80033.1"/>
    </source>
</evidence>
<sequence>MGKETKKWKSQSDWTDEDWDKYEQGLREAEKERRLTFAKMRFTQNAPANALEMAQDEKKSGAKAIIHERDASVLMPVNLDGVLVFTDILPTQAEMPPDKHHKLNVSQYIFEQTMFAYGYAPWDPVELVADRYGLKKEDIANFINYHAPKFYAKVFKKGEI</sequence>
<accession>A0A0G1EZI4</accession>
<name>A0A0G1EZI4_9BACT</name>
<dbReference type="Proteomes" id="UP000034213">
    <property type="component" value="Unassembled WGS sequence"/>
</dbReference>
<evidence type="ECO:0000256" key="1">
    <source>
        <dbReference type="SAM" id="MobiDB-lite"/>
    </source>
</evidence>
<gene>
    <name evidence="2" type="ORF">UV54_C0018G0003</name>
</gene>
<dbReference type="EMBL" id="LCEW01000018">
    <property type="protein sequence ID" value="KKS80033.1"/>
    <property type="molecule type" value="Genomic_DNA"/>
</dbReference>
<reference evidence="2 3" key="1">
    <citation type="journal article" date="2015" name="Nature">
        <title>rRNA introns, odd ribosomes, and small enigmatic genomes across a large radiation of phyla.</title>
        <authorList>
            <person name="Brown C.T."/>
            <person name="Hug L.A."/>
            <person name="Thomas B.C."/>
            <person name="Sharon I."/>
            <person name="Castelle C.J."/>
            <person name="Singh A."/>
            <person name="Wilkins M.J."/>
            <person name="Williams K.H."/>
            <person name="Banfield J.F."/>
        </authorList>
    </citation>
    <scope>NUCLEOTIDE SEQUENCE [LARGE SCALE GENOMIC DNA]</scope>
</reference>
<protein>
    <submittedName>
        <fullName evidence="2">Uncharacterized protein</fullName>
    </submittedName>
</protein>
<feature type="region of interest" description="Disordered" evidence="1">
    <location>
        <begin position="1"/>
        <end position="21"/>
    </location>
</feature>
<comment type="caution">
    <text evidence="2">The sequence shown here is derived from an EMBL/GenBank/DDBJ whole genome shotgun (WGS) entry which is preliminary data.</text>
</comment>
<dbReference type="AlphaFoldDB" id="A0A0G1EZI4"/>
<evidence type="ECO:0000313" key="3">
    <source>
        <dbReference type="Proteomes" id="UP000034213"/>
    </source>
</evidence>
<dbReference type="STRING" id="1618369.UV54_C0018G0003"/>
<proteinExistence type="predicted"/>